<dbReference type="SUPFAM" id="SSF50978">
    <property type="entry name" value="WD40 repeat-like"/>
    <property type="match status" value="2"/>
</dbReference>
<feature type="repeat" description="WD" evidence="3">
    <location>
        <begin position="1029"/>
        <end position="1069"/>
    </location>
</feature>
<evidence type="ECO:0000259" key="5">
    <source>
        <dbReference type="Pfam" id="PF24883"/>
    </source>
</evidence>
<dbReference type="InterPro" id="IPR019775">
    <property type="entry name" value="WD40_repeat_CS"/>
</dbReference>
<evidence type="ECO:0000313" key="6">
    <source>
        <dbReference type="EMBL" id="RBR21863.1"/>
    </source>
</evidence>
<feature type="repeat" description="WD" evidence="3">
    <location>
        <begin position="903"/>
        <end position="944"/>
    </location>
</feature>
<dbReference type="Gene3D" id="3.40.50.300">
    <property type="entry name" value="P-loop containing nucleotide triphosphate hydrolases"/>
    <property type="match status" value="1"/>
</dbReference>
<dbReference type="PROSITE" id="PS00678">
    <property type="entry name" value="WD_REPEATS_1"/>
    <property type="match status" value="4"/>
</dbReference>
<feature type="repeat" description="WD" evidence="3">
    <location>
        <begin position="750"/>
        <end position="791"/>
    </location>
</feature>
<dbReference type="InterPro" id="IPR036322">
    <property type="entry name" value="WD40_repeat_dom_sf"/>
</dbReference>
<evidence type="ECO:0000256" key="3">
    <source>
        <dbReference type="PROSITE-ProRule" id="PRU00221"/>
    </source>
</evidence>
<keyword evidence="7" id="KW-1185">Reference proteome</keyword>
<keyword evidence="4" id="KW-0175">Coiled coil</keyword>
<sequence length="1178" mass="130027">MAEGLGVASSVIAVVDLSAKVFSLCLQYSREVKNAKDDVERLSAEVAAFQDTTKKLQALVEGPRGQELGASRQLRSTIEDSLSRLEKLGQQLQTPTHRKVMSKFGARALKWPFKRKDVDDIIQDFARCRENISLALNIDQTVILQNIDDRTTIHQLPLAHGASFDSKAEEHNSTCLPGTRHNLLQGIDRWIDNPNSKIIFWLNGKAGTGKSTISRTVAWSRSRQGDLGASFFFKRGAVDQGNLTKFVPTVARQLAWSTPAVAPFIKSAVDADPTIADKSVREQFEKLVQEPLSKATATATTSRLSVVIVVDALDECEKDADIKLLLQLFSNLRFAGPLCVRVLVTSRPELPVRLGFSSIGNAHQELVLHKIPALIIKHDISIFLHQEFANIRNSFNGDAVQELRLPADWPGEANLEKLTAAAVPLFIFAATLCRFINDRYLGSPDELLQNVLKVASAGQGSRLDMAYSPVLKQQVVDRSGRERLNIVESFRLIVGAIVTLANPLSMRALALLLDIDISKVTTRLSALHSVLDVPVTLDAPVRLLHLSFREYLVGLEDSELAEFQVDERQTHQSLAKHCLRVMSGGLRRNMCSLSFPGAHRYELSRGRLEESIPSQLQYACMHWVYHLTEGDPKLSDGEQTYGFLRKHFLNWLEIMSLLGRVKECLDSLRLLAGSLEDRKGSSLSIFVSDVLRFIQANFTVIAEAPLQVYSCLAFAPTNSIVRRTFEGDIPQWITTLSRLEQDRDACLLTLEGHENCVNSVAFSHDSKWIASGSNDRAIGIWNAETGQCERWLGGHSLDCVSSVVFSNDSKKLASAGGEIIRIWNSETGECEQELKGAASAFENTIRIWNAETGECEQEIKEVSIYDGDVKALAFSHDSKKIVSSGGETIRIWNAETGHYEQGLEDHHGITISEVFSHDLKWTASVSDDKTIRIWNVEEGMCEQELKGHDSYISSIVFSHNSKQVVSGSHDKTVRIWDAETGECEQVLEGHSKCVRAVAFSHDSKKVASGSDDETIRIWDTEEGRCKPVVEGHGDWVGSVVFSNDSTKLASAGGETIRIWNSETGECEEILQLDDYTGVQSFTADGSGIITHSGVFPLKGDSQPHFTPPPSSEAPGLGCTDGTWITVEGQDLLWLPPECRNGEVAVSGSTVAIGCESGRVLVLRISMDKVARWMNPCNP</sequence>
<evidence type="ECO:0000256" key="1">
    <source>
        <dbReference type="ARBA" id="ARBA00022574"/>
    </source>
</evidence>
<dbReference type="CDD" id="cd00200">
    <property type="entry name" value="WD40"/>
    <property type="match status" value="1"/>
</dbReference>
<dbReference type="OrthoDB" id="538223at2759"/>
<dbReference type="PRINTS" id="PR00320">
    <property type="entry name" value="GPROTEINBRPT"/>
</dbReference>
<name>A0A366RXP7_9HYPO</name>
<evidence type="ECO:0000256" key="2">
    <source>
        <dbReference type="ARBA" id="ARBA00022737"/>
    </source>
</evidence>
<dbReference type="AlphaFoldDB" id="A0A366RXP7"/>
<gene>
    <name evidence="6" type="ORF">FIESC28_04706</name>
</gene>
<feature type="repeat" description="WD" evidence="3">
    <location>
        <begin position="987"/>
        <end position="1028"/>
    </location>
</feature>
<dbReference type="InterPro" id="IPR050349">
    <property type="entry name" value="WD_LIS1/nudF_dynein_reg"/>
</dbReference>
<reference evidence="6 7" key="1">
    <citation type="submission" date="2018-06" db="EMBL/GenBank/DDBJ databases">
        <title>Fusarium incarnatum-equiseti species complex species 28.</title>
        <authorList>
            <person name="Gardiner D.M."/>
        </authorList>
    </citation>
    <scope>NUCLEOTIDE SEQUENCE [LARGE SCALE GENOMIC DNA]</scope>
    <source>
        <strain evidence="6 7">FIESC_28</strain>
    </source>
</reference>
<protein>
    <recommendedName>
        <fullName evidence="5">Nephrocystin 3-like N-terminal domain-containing protein</fullName>
    </recommendedName>
</protein>
<dbReference type="RefSeq" id="XP_031017060.1">
    <property type="nucleotide sequence ID" value="XM_031158853.1"/>
</dbReference>
<dbReference type="Proteomes" id="UP000253153">
    <property type="component" value="Unassembled WGS sequence"/>
</dbReference>
<dbReference type="InterPro" id="IPR001680">
    <property type="entry name" value="WD40_rpt"/>
</dbReference>
<dbReference type="InterPro" id="IPR020472">
    <property type="entry name" value="WD40_PAC1"/>
</dbReference>
<dbReference type="SMART" id="SM00320">
    <property type="entry name" value="WD40"/>
    <property type="match status" value="7"/>
</dbReference>
<organism evidence="6 7">
    <name type="scientific">Fusarium coffeatum</name>
    <dbReference type="NCBI Taxonomy" id="231269"/>
    <lineage>
        <taxon>Eukaryota</taxon>
        <taxon>Fungi</taxon>
        <taxon>Dikarya</taxon>
        <taxon>Ascomycota</taxon>
        <taxon>Pezizomycotina</taxon>
        <taxon>Sordariomycetes</taxon>
        <taxon>Hypocreomycetidae</taxon>
        <taxon>Hypocreales</taxon>
        <taxon>Nectriaceae</taxon>
        <taxon>Fusarium</taxon>
        <taxon>Fusarium incarnatum-equiseti species complex</taxon>
    </lineage>
</organism>
<feature type="coiled-coil region" evidence="4">
    <location>
        <begin position="25"/>
        <end position="59"/>
    </location>
</feature>
<dbReference type="Pfam" id="PF00400">
    <property type="entry name" value="WD40"/>
    <property type="match status" value="7"/>
</dbReference>
<accession>A0A366RXP7</accession>
<dbReference type="InterPro" id="IPR015943">
    <property type="entry name" value="WD40/YVTN_repeat-like_dom_sf"/>
</dbReference>
<dbReference type="InterPro" id="IPR056884">
    <property type="entry name" value="NPHP3-like_N"/>
</dbReference>
<dbReference type="EMBL" id="QKXC01000097">
    <property type="protein sequence ID" value="RBR21863.1"/>
    <property type="molecule type" value="Genomic_DNA"/>
</dbReference>
<dbReference type="PROSITE" id="PS50082">
    <property type="entry name" value="WD_REPEATS_2"/>
    <property type="match status" value="5"/>
</dbReference>
<dbReference type="PROSITE" id="PS50294">
    <property type="entry name" value="WD_REPEATS_REGION"/>
    <property type="match status" value="3"/>
</dbReference>
<dbReference type="InterPro" id="IPR027417">
    <property type="entry name" value="P-loop_NTPase"/>
</dbReference>
<dbReference type="Gene3D" id="2.130.10.10">
    <property type="entry name" value="YVTN repeat-like/Quinoprotein amine dehydrogenase"/>
    <property type="match status" value="3"/>
</dbReference>
<dbReference type="GeneID" id="41994149"/>
<dbReference type="PANTHER" id="PTHR44129">
    <property type="entry name" value="WD REPEAT-CONTAINING PROTEIN POP1"/>
    <property type="match status" value="1"/>
</dbReference>
<feature type="domain" description="Nephrocystin 3-like N-terminal" evidence="5">
    <location>
        <begin position="187"/>
        <end position="347"/>
    </location>
</feature>
<dbReference type="Pfam" id="PF24883">
    <property type="entry name" value="NPHP3_N"/>
    <property type="match status" value="1"/>
</dbReference>
<keyword evidence="1 3" id="KW-0853">WD repeat</keyword>
<keyword evidence="2" id="KW-0677">Repeat</keyword>
<proteinExistence type="predicted"/>
<feature type="repeat" description="WD" evidence="3">
    <location>
        <begin position="945"/>
        <end position="986"/>
    </location>
</feature>
<comment type="caution">
    <text evidence="6">The sequence shown here is derived from an EMBL/GenBank/DDBJ whole genome shotgun (WGS) entry which is preliminary data.</text>
</comment>
<evidence type="ECO:0000313" key="7">
    <source>
        <dbReference type="Proteomes" id="UP000253153"/>
    </source>
</evidence>
<evidence type="ECO:0000256" key="4">
    <source>
        <dbReference type="SAM" id="Coils"/>
    </source>
</evidence>